<organism evidence="1 2">
    <name type="scientific">Pantoea cypripedii</name>
    <name type="common">Pectobacterium cypripedii</name>
    <name type="synonym">Erwinia cypripedii</name>
    <dbReference type="NCBI Taxonomy" id="55209"/>
    <lineage>
        <taxon>Bacteria</taxon>
        <taxon>Pseudomonadati</taxon>
        <taxon>Pseudomonadota</taxon>
        <taxon>Gammaproteobacteria</taxon>
        <taxon>Enterobacterales</taxon>
        <taxon>Erwiniaceae</taxon>
        <taxon>Pantoea</taxon>
    </lineage>
</organism>
<proteinExistence type="predicted"/>
<name>A0A1X1EGJ1_PANCY</name>
<gene>
    <name evidence="1" type="ORF">HA50_29355</name>
</gene>
<dbReference type="AlphaFoldDB" id="A0A1X1EGJ1"/>
<sequence length="67" mass="8180">MPDARHTQINLQLILELYFFKIKCFMLFKNFSSFIRMNDFNLGKNRWALFKQNLEPCAQLSYFLHML</sequence>
<keyword evidence="2" id="KW-1185">Reference proteome</keyword>
<reference evidence="1 2" key="1">
    <citation type="journal article" date="2017" name="Antonie Van Leeuwenhoek">
        <title>Phylogenomic resolution of the bacterial genus Pantoea and its relationship with Erwinia and Tatumella.</title>
        <authorList>
            <person name="Palmer M."/>
            <person name="Steenkamp E.T."/>
            <person name="Coetzee M.P."/>
            <person name="Chan W.Y."/>
            <person name="van Zyl E."/>
            <person name="De Maayer P."/>
            <person name="Coutinho T.A."/>
            <person name="Blom J."/>
            <person name="Smits T.H."/>
            <person name="Duffy B."/>
            <person name="Venter S.N."/>
        </authorList>
    </citation>
    <scope>NUCLEOTIDE SEQUENCE [LARGE SCALE GENOMIC DNA]</scope>
    <source>
        <strain evidence="1 2">LMG 2657</strain>
    </source>
</reference>
<accession>A0A1X1EGJ1</accession>
<comment type="caution">
    <text evidence="1">The sequence shown here is derived from an EMBL/GenBank/DDBJ whole genome shotgun (WGS) entry which is preliminary data.</text>
</comment>
<protein>
    <submittedName>
        <fullName evidence="1">Uncharacterized protein</fullName>
    </submittedName>
</protein>
<dbReference type="EMBL" id="MLJI01000003">
    <property type="protein sequence ID" value="ORM88045.1"/>
    <property type="molecule type" value="Genomic_DNA"/>
</dbReference>
<evidence type="ECO:0000313" key="1">
    <source>
        <dbReference type="EMBL" id="ORM88045.1"/>
    </source>
</evidence>
<dbReference type="Proteomes" id="UP000193749">
    <property type="component" value="Unassembled WGS sequence"/>
</dbReference>
<evidence type="ECO:0000313" key="2">
    <source>
        <dbReference type="Proteomes" id="UP000193749"/>
    </source>
</evidence>